<evidence type="ECO:0000313" key="1">
    <source>
        <dbReference type="EMBL" id="MBB5200489.1"/>
    </source>
</evidence>
<evidence type="ECO:0000313" key="2">
    <source>
        <dbReference type="Proteomes" id="UP000571084"/>
    </source>
</evidence>
<dbReference type="EMBL" id="JACHHQ010000004">
    <property type="protein sequence ID" value="MBB5200489.1"/>
    <property type="molecule type" value="Genomic_DNA"/>
</dbReference>
<reference evidence="1 2" key="1">
    <citation type="submission" date="2020-08" db="EMBL/GenBank/DDBJ databases">
        <title>Genomic Encyclopedia of Type Strains, Phase IV (KMG-IV): sequencing the most valuable type-strain genomes for metagenomic binning, comparative biology and taxonomic classification.</title>
        <authorList>
            <person name="Goeker M."/>
        </authorList>
    </citation>
    <scope>NUCLEOTIDE SEQUENCE [LARGE SCALE GENOMIC DNA]</scope>
    <source>
        <strain evidence="1 2">DSM 23240</strain>
    </source>
</reference>
<keyword evidence="2" id="KW-1185">Reference proteome</keyword>
<dbReference type="RefSeq" id="WP_168051903.1">
    <property type="nucleotide sequence ID" value="NZ_JAAOZT010000001.1"/>
</dbReference>
<protein>
    <submittedName>
        <fullName evidence="1">Uncharacterized protein</fullName>
    </submittedName>
</protein>
<gene>
    <name evidence="1" type="ORF">HNR39_002324</name>
</gene>
<dbReference type="AlphaFoldDB" id="A0A840RVM0"/>
<accession>A0A840RVM0</accession>
<dbReference type="Proteomes" id="UP000571084">
    <property type="component" value="Unassembled WGS sequence"/>
</dbReference>
<organism evidence="1 2">
    <name type="scientific">Glaciimonas immobilis</name>
    <dbReference type="NCBI Taxonomy" id="728004"/>
    <lineage>
        <taxon>Bacteria</taxon>
        <taxon>Pseudomonadati</taxon>
        <taxon>Pseudomonadota</taxon>
        <taxon>Betaproteobacteria</taxon>
        <taxon>Burkholderiales</taxon>
        <taxon>Oxalobacteraceae</taxon>
        <taxon>Glaciimonas</taxon>
    </lineage>
</organism>
<name>A0A840RVM0_9BURK</name>
<comment type="caution">
    <text evidence="1">The sequence shown here is derived from an EMBL/GenBank/DDBJ whole genome shotgun (WGS) entry which is preliminary data.</text>
</comment>
<proteinExistence type="predicted"/>
<sequence length="66" mass="7630">MNMTIIREYKGQKIVIFTRFEGKGWLIKVNLENGIEWTDTDTFVGSLEEVGLEGVKRGEQLIDNRL</sequence>